<dbReference type="RefSeq" id="WP_015276211.1">
    <property type="nucleotide sequence ID" value="NC_019936.1"/>
</dbReference>
<feature type="domain" description="Protein kinase" evidence="9">
    <location>
        <begin position="11"/>
        <end position="264"/>
    </location>
</feature>
<dbReference type="HOGENOM" id="CLU_043033_0_0_6"/>
<organism evidence="10 11">
    <name type="scientific">Stutzerimonas stutzeri RCH2</name>
    <dbReference type="NCBI Taxonomy" id="644801"/>
    <lineage>
        <taxon>Bacteria</taxon>
        <taxon>Pseudomonadati</taxon>
        <taxon>Pseudomonadota</taxon>
        <taxon>Gammaproteobacteria</taxon>
        <taxon>Pseudomonadales</taxon>
        <taxon>Pseudomonadaceae</taxon>
        <taxon>Stutzerimonas</taxon>
    </lineage>
</organism>
<dbReference type="Pfam" id="PF00069">
    <property type="entry name" value="Pkinase"/>
    <property type="match status" value="1"/>
</dbReference>
<dbReference type="PROSITE" id="PS50011">
    <property type="entry name" value="PROTEIN_KINASE_DOM"/>
    <property type="match status" value="1"/>
</dbReference>
<evidence type="ECO:0000256" key="5">
    <source>
        <dbReference type="PROSITE-ProRule" id="PRU00339"/>
    </source>
</evidence>
<keyword evidence="8" id="KW-0812">Transmembrane</keyword>
<feature type="region of interest" description="Disordered" evidence="7">
    <location>
        <begin position="475"/>
        <end position="505"/>
    </location>
</feature>
<dbReference type="PROSITE" id="PS50005">
    <property type="entry name" value="TPR"/>
    <property type="match status" value="1"/>
</dbReference>
<evidence type="ECO:0000313" key="11">
    <source>
        <dbReference type="Proteomes" id="UP000010820"/>
    </source>
</evidence>
<dbReference type="AlphaFoldDB" id="L0GKH2"/>
<reference evidence="10 11" key="1">
    <citation type="submission" date="2011-10" db="EMBL/GenBank/DDBJ databases">
        <title>Complete sequence of chromosome of Pseudomonas stutzeri RCH2.</title>
        <authorList>
            <consortium name="US DOE Joint Genome Institute"/>
            <person name="Lucas S."/>
            <person name="Han J."/>
            <person name="Lapidus A."/>
            <person name="Cheng J.-F."/>
            <person name="Goodwin L."/>
            <person name="Pitluck S."/>
            <person name="Peters L."/>
            <person name="Ovchinnikova G."/>
            <person name="Zeytun A."/>
            <person name="Lu M."/>
            <person name="Detter J.C."/>
            <person name="Han C."/>
            <person name="Tapia R."/>
            <person name="Land M."/>
            <person name="Hauser L."/>
            <person name="Kyrpides N."/>
            <person name="Ivanova N."/>
            <person name="Pagani I."/>
            <person name="Chakraborty R."/>
            <person name="Arkin A."/>
            <person name="Dehal P."/>
            <person name="Wall J."/>
            <person name="Hazen T."/>
            <person name="Woyke T."/>
        </authorList>
    </citation>
    <scope>NUCLEOTIDE SEQUENCE [LARGE SCALE GENOMIC DNA]</scope>
    <source>
        <strain evidence="10 11">RCH2</strain>
    </source>
</reference>
<accession>L0GKH2</accession>
<evidence type="ECO:0000256" key="3">
    <source>
        <dbReference type="ARBA" id="ARBA00022777"/>
    </source>
</evidence>
<evidence type="ECO:0000259" key="9">
    <source>
        <dbReference type="PROSITE" id="PS50011"/>
    </source>
</evidence>
<dbReference type="Proteomes" id="UP000010820">
    <property type="component" value="Chromosome"/>
</dbReference>
<dbReference type="InterPro" id="IPR017441">
    <property type="entry name" value="Protein_kinase_ATP_BS"/>
</dbReference>
<dbReference type="InterPro" id="IPR008271">
    <property type="entry name" value="Ser/Thr_kinase_AS"/>
</dbReference>
<keyword evidence="1" id="KW-0808">Transferase</keyword>
<protein>
    <submittedName>
        <fullName evidence="10">Protein kinase family protein</fullName>
    </submittedName>
</protein>
<dbReference type="PATRIC" id="fig|644801.3.peg.1302"/>
<dbReference type="SUPFAM" id="SSF56112">
    <property type="entry name" value="Protein kinase-like (PK-like)"/>
    <property type="match status" value="1"/>
</dbReference>
<keyword evidence="5" id="KW-0802">TPR repeat</keyword>
<keyword evidence="2 6" id="KW-0547">Nucleotide-binding</keyword>
<dbReference type="InterPro" id="IPR000719">
    <property type="entry name" value="Prot_kinase_dom"/>
</dbReference>
<dbReference type="CDD" id="cd14014">
    <property type="entry name" value="STKc_PknB_like"/>
    <property type="match status" value="1"/>
</dbReference>
<dbReference type="Gene3D" id="3.30.200.20">
    <property type="entry name" value="Phosphorylase Kinase, domain 1"/>
    <property type="match status" value="1"/>
</dbReference>
<dbReference type="EMBL" id="CP003071">
    <property type="protein sequence ID" value="AGA85900.1"/>
    <property type="molecule type" value="Genomic_DNA"/>
</dbReference>
<feature type="binding site" evidence="6">
    <location>
        <position position="40"/>
    </location>
    <ligand>
        <name>ATP</name>
        <dbReference type="ChEBI" id="CHEBI:30616"/>
    </ligand>
</feature>
<dbReference type="PROSITE" id="PS00108">
    <property type="entry name" value="PROTEIN_KINASE_ST"/>
    <property type="match status" value="1"/>
</dbReference>
<sequence>MTHRMLEIPGYRLHKRLGKGGMAEVYLATQLSLDREVAVKVLLRTEDAAFTERFIQEGHIVASLRHPAIITIHDIGQIADGRHYLAMEYIGGGDLAQHRGIVFSPSRALDIIRQLAGGLAVVHDGGLVHRDVKPANILFRDDGSVVLTDFGVAKSVELDNELTHFGIAVGSPAYSSPEQAQCQPLDARSDIYSLGVILAEMLTGTNPFRASSYPQTVLNHLQMPIPLLPPALAPYQPLLDRMLAKQPAERFASCRELLAAIDTLTEPDMDQTRIAPALLMEPQAQPRRRRQRRAIGRWATVAAVLALAIGALGVGGYQWFQYSQISEFLTRAESRLGEGQLTAPAYDNADYYFRQALRLDADNAEALDGLRRVLDARIAQALKLAAQRLADDQLLEPAEDSAVHYYQQVLGWLPEHQVARDGLARVSERYVELAEAAYGRREYALALEYIEQGLEASPAYAPLLALHDAHAQRVAKARAPRPVPRTAASSSRTPPATTQTSQAPANPVKRLWNRIFN</sequence>
<dbReference type="Gene3D" id="1.10.510.10">
    <property type="entry name" value="Transferase(Phosphotransferase) domain 1"/>
    <property type="match status" value="1"/>
</dbReference>
<gene>
    <name evidence="10" type="ORF">Psest_1342</name>
</gene>
<evidence type="ECO:0000256" key="7">
    <source>
        <dbReference type="SAM" id="MobiDB-lite"/>
    </source>
</evidence>
<keyword evidence="8" id="KW-0472">Membrane</keyword>
<dbReference type="eggNOG" id="COG0515">
    <property type="taxonomic scope" value="Bacteria"/>
</dbReference>
<dbReference type="InterPro" id="IPR011990">
    <property type="entry name" value="TPR-like_helical_dom_sf"/>
</dbReference>
<dbReference type="PROSITE" id="PS00107">
    <property type="entry name" value="PROTEIN_KINASE_ATP"/>
    <property type="match status" value="1"/>
</dbReference>
<dbReference type="PANTHER" id="PTHR43289">
    <property type="entry name" value="MITOGEN-ACTIVATED PROTEIN KINASE KINASE KINASE 20-RELATED"/>
    <property type="match status" value="1"/>
</dbReference>
<dbReference type="GO" id="GO:0005524">
    <property type="term" value="F:ATP binding"/>
    <property type="evidence" value="ECO:0007669"/>
    <property type="project" value="UniProtKB-UniRule"/>
</dbReference>
<evidence type="ECO:0000256" key="2">
    <source>
        <dbReference type="ARBA" id="ARBA00022741"/>
    </source>
</evidence>
<name>L0GKH2_STUST</name>
<evidence type="ECO:0000256" key="6">
    <source>
        <dbReference type="PROSITE-ProRule" id="PRU10141"/>
    </source>
</evidence>
<keyword evidence="8" id="KW-1133">Transmembrane helix</keyword>
<dbReference type="InterPro" id="IPR019734">
    <property type="entry name" value="TPR_rpt"/>
</dbReference>
<dbReference type="InterPro" id="IPR011009">
    <property type="entry name" value="Kinase-like_dom_sf"/>
</dbReference>
<keyword evidence="4 6" id="KW-0067">ATP-binding</keyword>
<evidence type="ECO:0000256" key="8">
    <source>
        <dbReference type="SAM" id="Phobius"/>
    </source>
</evidence>
<evidence type="ECO:0000313" key="10">
    <source>
        <dbReference type="EMBL" id="AGA85900.1"/>
    </source>
</evidence>
<dbReference type="STRING" id="644801.Psest_1342"/>
<feature type="repeat" description="TPR" evidence="5">
    <location>
        <begin position="330"/>
        <end position="363"/>
    </location>
</feature>
<dbReference type="PANTHER" id="PTHR43289:SF6">
    <property type="entry name" value="SERINE_THREONINE-PROTEIN KINASE NEKL-3"/>
    <property type="match status" value="1"/>
</dbReference>
<dbReference type="Gene3D" id="1.25.40.10">
    <property type="entry name" value="Tetratricopeptide repeat domain"/>
    <property type="match status" value="1"/>
</dbReference>
<feature type="compositionally biased region" description="Low complexity" evidence="7">
    <location>
        <begin position="484"/>
        <end position="505"/>
    </location>
</feature>
<dbReference type="SMART" id="SM00220">
    <property type="entry name" value="S_TKc"/>
    <property type="match status" value="1"/>
</dbReference>
<keyword evidence="3 10" id="KW-0418">Kinase</keyword>
<dbReference type="GO" id="GO:0004674">
    <property type="term" value="F:protein serine/threonine kinase activity"/>
    <property type="evidence" value="ECO:0007669"/>
    <property type="project" value="TreeGrafter"/>
</dbReference>
<evidence type="ECO:0000256" key="1">
    <source>
        <dbReference type="ARBA" id="ARBA00022679"/>
    </source>
</evidence>
<feature type="transmembrane region" description="Helical" evidence="8">
    <location>
        <begin position="298"/>
        <end position="320"/>
    </location>
</feature>
<evidence type="ECO:0000256" key="4">
    <source>
        <dbReference type="ARBA" id="ARBA00022840"/>
    </source>
</evidence>
<proteinExistence type="predicted"/>
<dbReference type="KEGG" id="psh:Psest_1342"/>